<protein>
    <submittedName>
        <fullName evidence="2">Uncharacterized protein</fullName>
    </submittedName>
</protein>
<sequence length="65" mass="6851">MAEIRKYDPSKGNAIAEALRAAMGDPIRPATPGQTASDKPSEPEPAATPAWISLSLVTKDETEAE</sequence>
<evidence type="ECO:0000313" key="2">
    <source>
        <dbReference type="EMBL" id="PFG16577.1"/>
    </source>
</evidence>
<organism evidence="2 3">
    <name type="scientific">Propionicimonas paludicola</name>
    <dbReference type="NCBI Taxonomy" id="185243"/>
    <lineage>
        <taxon>Bacteria</taxon>
        <taxon>Bacillati</taxon>
        <taxon>Actinomycetota</taxon>
        <taxon>Actinomycetes</taxon>
        <taxon>Propionibacteriales</taxon>
        <taxon>Nocardioidaceae</taxon>
        <taxon>Propionicimonas</taxon>
    </lineage>
</organism>
<dbReference type="EMBL" id="PDJC01000001">
    <property type="protein sequence ID" value="PFG16577.1"/>
    <property type="molecule type" value="Genomic_DNA"/>
</dbReference>
<gene>
    <name evidence="2" type="ORF">ATK74_1124</name>
</gene>
<accession>A0A2A9CQ44</accession>
<proteinExistence type="predicted"/>
<name>A0A2A9CQ44_9ACTN</name>
<dbReference type="OrthoDB" id="3734334at2"/>
<dbReference type="RefSeq" id="WP_098460101.1">
    <property type="nucleotide sequence ID" value="NZ_PDJC01000001.1"/>
</dbReference>
<keyword evidence="3" id="KW-1185">Reference proteome</keyword>
<reference evidence="2 3" key="1">
    <citation type="submission" date="2017-10" db="EMBL/GenBank/DDBJ databases">
        <title>Sequencing the genomes of 1000 actinobacteria strains.</title>
        <authorList>
            <person name="Klenk H.-P."/>
        </authorList>
    </citation>
    <scope>NUCLEOTIDE SEQUENCE [LARGE SCALE GENOMIC DNA]</scope>
    <source>
        <strain evidence="2 3">DSM 15597</strain>
    </source>
</reference>
<evidence type="ECO:0000256" key="1">
    <source>
        <dbReference type="SAM" id="MobiDB-lite"/>
    </source>
</evidence>
<comment type="caution">
    <text evidence="2">The sequence shown here is derived from an EMBL/GenBank/DDBJ whole genome shotgun (WGS) entry which is preliminary data.</text>
</comment>
<feature type="region of interest" description="Disordered" evidence="1">
    <location>
        <begin position="22"/>
        <end position="65"/>
    </location>
</feature>
<dbReference type="AlphaFoldDB" id="A0A2A9CQ44"/>
<dbReference type="Proteomes" id="UP000226079">
    <property type="component" value="Unassembled WGS sequence"/>
</dbReference>
<evidence type="ECO:0000313" key="3">
    <source>
        <dbReference type="Proteomes" id="UP000226079"/>
    </source>
</evidence>